<dbReference type="Proteomes" id="UP001163603">
    <property type="component" value="Chromosome 11"/>
</dbReference>
<organism evidence="1 2">
    <name type="scientific">Pistacia integerrima</name>
    <dbReference type="NCBI Taxonomy" id="434235"/>
    <lineage>
        <taxon>Eukaryota</taxon>
        <taxon>Viridiplantae</taxon>
        <taxon>Streptophyta</taxon>
        <taxon>Embryophyta</taxon>
        <taxon>Tracheophyta</taxon>
        <taxon>Spermatophyta</taxon>
        <taxon>Magnoliopsida</taxon>
        <taxon>eudicotyledons</taxon>
        <taxon>Gunneridae</taxon>
        <taxon>Pentapetalae</taxon>
        <taxon>rosids</taxon>
        <taxon>malvids</taxon>
        <taxon>Sapindales</taxon>
        <taxon>Anacardiaceae</taxon>
        <taxon>Pistacia</taxon>
    </lineage>
</organism>
<evidence type="ECO:0000313" key="1">
    <source>
        <dbReference type="EMBL" id="KAJ0021157.1"/>
    </source>
</evidence>
<dbReference type="EMBL" id="CM047746">
    <property type="protein sequence ID" value="KAJ0021157.1"/>
    <property type="molecule type" value="Genomic_DNA"/>
</dbReference>
<evidence type="ECO:0000313" key="2">
    <source>
        <dbReference type="Proteomes" id="UP001163603"/>
    </source>
</evidence>
<sequence>MLCSAPNLPTVDETHDQHPEHHVNQQDESKEGRQHGQQRQGPLRKKTRIPAAYIMDYEQTIIPGDIYQSWLQDTSDICGRKRRKRKLRPDILSKVKIANLMELPPTVLTDDLFIKGNQAIPYPAPLLEHWKKITLPRHDLPSKKSSPLQPPNPSSSLSPPQLPIPSSSSAPAQERVQPQIPAGFPFEDIHSEVGSKSLGGSIERRRGNQPTEGIIEEMTANFRNQVFRANETNVMVTPENSVAYLSESSGSGHSNQELNPDRSNQKRHFSSSGQSGNGLEPIQEEKPFEYPEPDFNLSRLAENGSAPDPEFFVETGPTQTQLPVINPALDKITDAIRMNIKTHFDAPGASKEESLNALAAGLNRKGAAMLFYQTCVLATHDYLKVEQKEPYGDISISKGAKM</sequence>
<keyword evidence="2" id="KW-1185">Reference proteome</keyword>
<proteinExistence type="predicted"/>
<gene>
    <name evidence="1" type="ORF">Pint_32119</name>
</gene>
<accession>A0ACC0XSY4</accession>
<comment type="caution">
    <text evidence="1">The sequence shown here is derived from an EMBL/GenBank/DDBJ whole genome shotgun (WGS) entry which is preliminary data.</text>
</comment>
<protein>
    <submittedName>
        <fullName evidence="1">Uncharacterized protein</fullName>
    </submittedName>
</protein>
<name>A0ACC0XSY4_9ROSI</name>
<reference evidence="2" key="1">
    <citation type="journal article" date="2023" name="G3 (Bethesda)">
        <title>Genome assembly and association tests identify interacting loci associated with vigor, precocity, and sex in interspecific pistachio rootstocks.</title>
        <authorList>
            <person name="Palmer W."/>
            <person name="Jacygrad E."/>
            <person name="Sagayaradj S."/>
            <person name="Cavanaugh K."/>
            <person name="Han R."/>
            <person name="Bertier L."/>
            <person name="Beede B."/>
            <person name="Kafkas S."/>
            <person name="Golino D."/>
            <person name="Preece J."/>
            <person name="Michelmore R."/>
        </authorList>
    </citation>
    <scope>NUCLEOTIDE SEQUENCE [LARGE SCALE GENOMIC DNA]</scope>
</reference>